<dbReference type="KEGG" id="aprc:113866033"/>
<sequence>MAVPGSTRTGPNRLGQPKPDSPPPSTVSPQEKEKRAALQAQHKACQAFKEFLSSHDDADDADGDLYEDDDGGGGGWEEFEVFFVRVFMENHEMRGYYQRNFENGEFCCLVCGGIGKKKSGKRFKGCFGLVQHSMSILRTVEKRAHRAFGLAVCKVLGWDVDRLPTIVMKGSPLGLEMNPPQAEVINNNVTKILR</sequence>
<dbReference type="RefSeq" id="XP_027356725.1">
    <property type="nucleotide sequence ID" value="XM_027500924.1"/>
</dbReference>
<protein>
    <submittedName>
        <fullName evidence="3">Uncharacterized protein LOC113866033</fullName>
    </submittedName>
</protein>
<organism evidence="2 3">
    <name type="scientific">Abrus precatorius</name>
    <name type="common">Indian licorice</name>
    <name type="synonym">Glycine abrus</name>
    <dbReference type="NCBI Taxonomy" id="3816"/>
    <lineage>
        <taxon>Eukaryota</taxon>
        <taxon>Viridiplantae</taxon>
        <taxon>Streptophyta</taxon>
        <taxon>Embryophyta</taxon>
        <taxon>Tracheophyta</taxon>
        <taxon>Spermatophyta</taxon>
        <taxon>Magnoliopsida</taxon>
        <taxon>eudicotyledons</taxon>
        <taxon>Gunneridae</taxon>
        <taxon>Pentapetalae</taxon>
        <taxon>rosids</taxon>
        <taxon>fabids</taxon>
        <taxon>Fabales</taxon>
        <taxon>Fabaceae</taxon>
        <taxon>Papilionoideae</taxon>
        <taxon>50 kb inversion clade</taxon>
        <taxon>NPAAA clade</taxon>
        <taxon>indigoferoid/millettioid clade</taxon>
        <taxon>Abreae</taxon>
        <taxon>Abrus</taxon>
    </lineage>
</organism>
<accession>A0A8B8LKD3</accession>
<evidence type="ECO:0000313" key="3">
    <source>
        <dbReference type="RefSeq" id="XP_027356725.1"/>
    </source>
</evidence>
<dbReference type="AlphaFoldDB" id="A0A8B8LKD3"/>
<dbReference type="GeneID" id="113866033"/>
<name>A0A8B8LKD3_ABRPR</name>
<dbReference type="OrthoDB" id="1929495at2759"/>
<gene>
    <name evidence="3" type="primary">LOC113866033</name>
</gene>
<dbReference type="PANTHER" id="PTHR34546:SF3">
    <property type="entry name" value="OS06G0153600 PROTEIN"/>
    <property type="match status" value="1"/>
</dbReference>
<reference evidence="3" key="2">
    <citation type="submission" date="2025-08" db="UniProtKB">
        <authorList>
            <consortium name="RefSeq"/>
        </authorList>
    </citation>
    <scope>IDENTIFICATION</scope>
    <source>
        <tissue evidence="3">Young leaves</tissue>
    </source>
</reference>
<keyword evidence="2" id="KW-1185">Reference proteome</keyword>
<dbReference type="PANTHER" id="PTHR34546">
    <property type="entry name" value="OS06G0153600 PROTEIN"/>
    <property type="match status" value="1"/>
</dbReference>
<reference evidence="2" key="1">
    <citation type="journal article" date="2019" name="Toxins">
        <title>Detection of Abrin-Like and Prepropulchellin-Like Toxin Genes and Transcripts Using Whole Genome Sequencing and Full-Length Transcript Sequencing of Abrus precatorius.</title>
        <authorList>
            <person name="Hovde B.T."/>
            <person name="Daligault H.E."/>
            <person name="Hanschen E.R."/>
            <person name="Kunde Y.A."/>
            <person name="Johnson M.B."/>
            <person name="Starkenburg S.R."/>
            <person name="Johnson S.L."/>
        </authorList>
    </citation>
    <scope>NUCLEOTIDE SEQUENCE [LARGE SCALE GENOMIC DNA]</scope>
</reference>
<evidence type="ECO:0000256" key="1">
    <source>
        <dbReference type="SAM" id="MobiDB-lite"/>
    </source>
</evidence>
<dbReference type="Proteomes" id="UP000694853">
    <property type="component" value="Unplaced"/>
</dbReference>
<evidence type="ECO:0000313" key="2">
    <source>
        <dbReference type="Proteomes" id="UP000694853"/>
    </source>
</evidence>
<feature type="region of interest" description="Disordered" evidence="1">
    <location>
        <begin position="1"/>
        <end position="39"/>
    </location>
</feature>
<feature type="compositionally biased region" description="Polar residues" evidence="1">
    <location>
        <begin position="1"/>
        <end position="10"/>
    </location>
</feature>
<proteinExistence type="predicted"/>